<accession>A0A3S4RVV6</accession>
<dbReference type="GO" id="GO:0003677">
    <property type="term" value="F:DNA binding"/>
    <property type="evidence" value="ECO:0007669"/>
    <property type="project" value="InterPro"/>
</dbReference>
<dbReference type="PANTHER" id="PTHR11070">
    <property type="entry name" value="UVRD / RECB / PCRA DNA HELICASE FAMILY MEMBER"/>
    <property type="match status" value="1"/>
</dbReference>
<dbReference type="GO" id="GO:0000725">
    <property type="term" value="P:recombinational repair"/>
    <property type="evidence" value="ECO:0007669"/>
    <property type="project" value="TreeGrafter"/>
</dbReference>
<evidence type="ECO:0000256" key="1">
    <source>
        <dbReference type="ARBA" id="ARBA00009922"/>
    </source>
</evidence>
<evidence type="ECO:0000259" key="16">
    <source>
        <dbReference type="PROSITE" id="PS51198"/>
    </source>
</evidence>
<evidence type="ECO:0000256" key="14">
    <source>
        <dbReference type="PROSITE-ProRule" id="PRU00560"/>
    </source>
</evidence>
<dbReference type="InterPro" id="IPR013986">
    <property type="entry name" value="DExx_box_DNA_helicase_dom_sf"/>
</dbReference>
<dbReference type="GO" id="GO:0033202">
    <property type="term" value="C:DNA helicase complex"/>
    <property type="evidence" value="ECO:0007669"/>
    <property type="project" value="TreeGrafter"/>
</dbReference>
<comment type="catalytic activity">
    <reaction evidence="11">
        <text>Couples ATP hydrolysis with the unwinding of duplex DNA by translocating in the 3'-5' direction.</text>
        <dbReference type="EC" id="5.6.2.4"/>
    </reaction>
</comment>
<reference evidence="18 19" key="1">
    <citation type="submission" date="2018-12" db="EMBL/GenBank/DDBJ databases">
        <authorList>
            <consortium name="Pathogen Informatics"/>
        </authorList>
    </citation>
    <scope>NUCLEOTIDE SEQUENCE [LARGE SCALE GENOMIC DNA]</scope>
    <source>
        <strain evidence="18 19">NCTC11636</strain>
    </source>
</reference>
<evidence type="ECO:0000256" key="2">
    <source>
        <dbReference type="ARBA" id="ARBA00022722"/>
    </source>
</evidence>
<feature type="binding site" evidence="14">
    <location>
        <begin position="38"/>
        <end position="45"/>
    </location>
    <ligand>
        <name>ATP</name>
        <dbReference type="ChEBI" id="CHEBI:30616"/>
    </ligand>
</feature>
<evidence type="ECO:0000313" key="19">
    <source>
        <dbReference type="Proteomes" id="UP000266895"/>
    </source>
</evidence>
<feature type="compositionally biased region" description="Low complexity" evidence="15">
    <location>
        <begin position="516"/>
        <end position="552"/>
    </location>
</feature>
<sequence>MSTAPTPQELASALGLHAPTDEQARVIAHRLSPLLVVAGAGSGKTATMSQRVVHLVARGAVRPDQVLGLTFTRKATAELAQRVSARLEALGSTGVLEADPDAPEPTIATYNSFAASLVRDHGLRIGIDPEATLITEARAWQIASEIVQARTDPLPVQTLSSAVAAVLRLDAALSENLLTIEQAARDLEDLTALFEGLAAVRGLKTALGQAPARTAERLGMLEAVAAFQERKRSHALITFGDQIALACRIAENVPEAAAQVRAQYPAVLLDEFQDTSVAQVRLLSALFAGSGVTAVGDPNQAIYGWRGASAGALDSFHTHFNPAGTAALDAGADPRQATPVLPLSTAWRNDLAVLEAANVVSAPLRHHVPAPGDAQVTHIPVEPLRPRPAEAGVARGQVHAAFTSDPLAEAEVVADFMAERWRPDAELAVLARVRSAFPVLAQALEARGIPYEIVGLGGMLTVPEVADVRALVTVAADPERGDRLMRLLTGAGLGATDLRALSAHARTLARGGARTPARAQEPEAGPAEAAGHAGPTGPAEAAGPAGPAGARTASDRSGEPGAGAREDTPLLAEAVDAVARHADAARDAAGTTGPAQRPRGGQPRAVEGLSPAGARAVDRIARAVRRVRGALTLALPDVLVLAEQALGLDVEVAARVGNPMGRRALDALRTIAEQYAADVPDATVVGFLTWLDVAADQENGLDAPVVEPEPGAVQLLTVHAAKGLEWDAVAVVGLSEKSFPSYSTEPRSDLSVSDSSWMTRLDEFPHPMRSDAATLPPFEIGALEPPNVDKEEVKVALADYRLALGRHGLAEERRLAYVAITRARHEVLLTGSHLTGTATKPRPMSRFLAELWRRDLLSPLGPGLTDLDPEAANPLAGHSLTATWPPPDPQDDMTRARRAAARAVSQASAHLPGQAHRPPTGTAAPRDATGPDDTDATGPDDTQVSDGPGQVGGPRPQAGEGAPPPGPTDPLVARWREETELLLAERARRRAERPTVVLPDHLAATKVDDLRADPDRFALDLRRPLPPQPRAAGRLGTVFHEALATRLAEQGELISLTEAGVPDSLSRRDRDRVERWLTTAEELPLLAGHVLTDTETELELTLAGTTLRCRLDAVFWNPATSTWLIVDWKTGRRRVPVDQLSVYVHAWAAAHGVGTQAVRAAYVYVDPPGGQVDELRAEALLSLDQIEALLRLENG</sequence>
<keyword evidence="2" id="KW-0540">Nuclease</keyword>
<dbReference type="Proteomes" id="UP000266895">
    <property type="component" value="Chromosome"/>
</dbReference>
<evidence type="ECO:0000256" key="15">
    <source>
        <dbReference type="SAM" id="MobiDB-lite"/>
    </source>
</evidence>
<evidence type="ECO:0000256" key="4">
    <source>
        <dbReference type="ARBA" id="ARBA00022763"/>
    </source>
</evidence>
<evidence type="ECO:0000256" key="8">
    <source>
        <dbReference type="ARBA" id="ARBA00022840"/>
    </source>
</evidence>
<evidence type="ECO:0000256" key="7">
    <source>
        <dbReference type="ARBA" id="ARBA00022839"/>
    </source>
</evidence>
<dbReference type="GO" id="GO:0004527">
    <property type="term" value="F:exonuclease activity"/>
    <property type="evidence" value="ECO:0007669"/>
    <property type="project" value="UniProtKB-KW"/>
</dbReference>
<feature type="region of interest" description="Disordered" evidence="15">
    <location>
        <begin position="863"/>
        <end position="971"/>
    </location>
</feature>
<feature type="domain" description="UvrD-like helicase C-terminal" evidence="17">
    <location>
        <begin position="351"/>
        <end position="723"/>
    </location>
</feature>
<comment type="catalytic activity">
    <reaction evidence="13">
        <text>ATP + H2O = ADP + phosphate + H(+)</text>
        <dbReference type="Rhea" id="RHEA:13065"/>
        <dbReference type="ChEBI" id="CHEBI:15377"/>
        <dbReference type="ChEBI" id="CHEBI:15378"/>
        <dbReference type="ChEBI" id="CHEBI:30616"/>
        <dbReference type="ChEBI" id="CHEBI:43474"/>
        <dbReference type="ChEBI" id="CHEBI:456216"/>
        <dbReference type="EC" id="5.6.2.4"/>
    </reaction>
</comment>
<dbReference type="GO" id="GO:0005524">
    <property type="term" value="F:ATP binding"/>
    <property type="evidence" value="ECO:0007669"/>
    <property type="project" value="UniProtKB-UniRule"/>
</dbReference>
<dbReference type="Gene3D" id="1.10.10.160">
    <property type="match status" value="1"/>
</dbReference>
<dbReference type="Gene3D" id="3.40.50.300">
    <property type="entry name" value="P-loop containing nucleotide triphosphate hydrolases"/>
    <property type="match status" value="3"/>
</dbReference>
<keyword evidence="8 14" id="KW-0067">ATP-binding</keyword>
<dbReference type="GO" id="GO:0005829">
    <property type="term" value="C:cytosol"/>
    <property type="evidence" value="ECO:0007669"/>
    <property type="project" value="TreeGrafter"/>
</dbReference>
<keyword evidence="3 14" id="KW-0547">Nucleotide-binding</keyword>
<dbReference type="RefSeq" id="WP_126382032.1">
    <property type="nucleotide sequence ID" value="NZ_LR134350.1"/>
</dbReference>
<keyword evidence="10" id="KW-0413">Isomerase</keyword>
<evidence type="ECO:0000259" key="17">
    <source>
        <dbReference type="PROSITE" id="PS51217"/>
    </source>
</evidence>
<organism evidence="18 19">
    <name type="scientific">Actinomyces howellii</name>
    <dbReference type="NCBI Taxonomy" id="52771"/>
    <lineage>
        <taxon>Bacteria</taxon>
        <taxon>Bacillati</taxon>
        <taxon>Actinomycetota</taxon>
        <taxon>Actinomycetes</taxon>
        <taxon>Actinomycetales</taxon>
        <taxon>Actinomycetaceae</taxon>
        <taxon>Actinomyces</taxon>
    </lineage>
</organism>
<keyword evidence="6 14" id="KW-0347">Helicase</keyword>
<dbReference type="GO" id="GO:0016887">
    <property type="term" value="F:ATP hydrolysis activity"/>
    <property type="evidence" value="ECO:0007669"/>
    <property type="project" value="RHEA"/>
</dbReference>
<dbReference type="InterPro" id="IPR038726">
    <property type="entry name" value="PDDEXK_AddAB-type"/>
</dbReference>
<dbReference type="Gene3D" id="1.10.486.10">
    <property type="entry name" value="PCRA, domain 4"/>
    <property type="match status" value="1"/>
</dbReference>
<dbReference type="InterPro" id="IPR000212">
    <property type="entry name" value="DNA_helicase_UvrD/REP"/>
</dbReference>
<dbReference type="PROSITE" id="PS51198">
    <property type="entry name" value="UVRD_HELICASE_ATP_BIND"/>
    <property type="match status" value="1"/>
</dbReference>
<feature type="region of interest" description="Disordered" evidence="15">
    <location>
        <begin position="583"/>
        <end position="611"/>
    </location>
</feature>
<dbReference type="Pfam" id="PF00580">
    <property type="entry name" value="UvrD-helicase"/>
    <property type="match status" value="1"/>
</dbReference>
<dbReference type="InterPro" id="IPR014017">
    <property type="entry name" value="DNA_helicase_UvrD-like_C"/>
</dbReference>
<dbReference type="OrthoDB" id="4812256at2"/>
<evidence type="ECO:0000256" key="3">
    <source>
        <dbReference type="ARBA" id="ARBA00022741"/>
    </source>
</evidence>
<comment type="similarity">
    <text evidence="1">Belongs to the helicase family. UvrD subfamily.</text>
</comment>
<feature type="compositionally biased region" description="Basic and acidic residues" evidence="15">
    <location>
        <begin position="553"/>
        <end position="565"/>
    </location>
</feature>
<dbReference type="InterPro" id="IPR027417">
    <property type="entry name" value="P-loop_NTPase"/>
</dbReference>
<dbReference type="CDD" id="cd17932">
    <property type="entry name" value="DEXQc_UvrD"/>
    <property type="match status" value="1"/>
</dbReference>
<dbReference type="Pfam" id="PF12705">
    <property type="entry name" value="PDDEXK_1"/>
    <property type="match status" value="1"/>
</dbReference>
<evidence type="ECO:0000256" key="10">
    <source>
        <dbReference type="ARBA" id="ARBA00023235"/>
    </source>
</evidence>
<dbReference type="PANTHER" id="PTHR11070:SF55">
    <property type="entry name" value="DNA 3'-5' HELICASE"/>
    <property type="match status" value="1"/>
</dbReference>
<gene>
    <name evidence="18" type="primary">pcrA_1</name>
    <name evidence="18" type="ORF">NCTC11636_00890</name>
</gene>
<keyword evidence="19" id="KW-1185">Reference proteome</keyword>
<evidence type="ECO:0000256" key="13">
    <source>
        <dbReference type="ARBA" id="ARBA00048988"/>
    </source>
</evidence>
<evidence type="ECO:0000256" key="9">
    <source>
        <dbReference type="ARBA" id="ARBA00023204"/>
    </source>
</evidence>
<evidence type="ECO:0000256" key="5">
    <source>
        <dbReference type="ARBA" id="ARBA00022801"/>
    </source>
</evidence>
<name>A0A3S4RVV6_9ACTO</name>
<proteinExistence type="inferred from homology"/>
<evidence type="ECO:0000256" key="6">
    <source>
        <dbReference type="ARBA" id="ARBA00022806"/>
    </source>
</evidence>
<dbReference type="GO" id="GO:0043138">
    <property type="term" value="F:3'-5' DNA helicase activity"/>
    <property type="evidence" value="ECO:0007669"/>
    <property type="project" value="UniProtKB-EC"/>
</dbReference>
<dbReference type="PROSITE" id="PS51217">
    <property type="entry name" value="UVRD_HELICASE_CTER"/>
    <property type="match status" value="1"/>
</dbReference>
<dbReference type="AlphaFoldDB" id="A0A3S4RVV6"/>
<feature type="region of interest" description="Disordered" evidence="15">
    <location>
        <begin position="507"/>
        <end position="565"/>
    </location>
</feature>
<keyword evidence="7" id="KW-0269">Exonuclease</keyword>
<keyword evidence="9" id="KW-0234">DNA repair</keyword>
<protein>
    <recommendedName>
        <fullName evidence="12">DNA 3'-5' helicase</fullName>
        <ecNumber evidence="12">5.6.2.4</ecNumber>
    </recommendedName>
</protein>
<dbReference type="SUPFAM" id="SSF52540">
    <property type="entry name" value="P-loop containing nucleoside triphosphate hydrolases"/>
    <property type="match status" value="1"/>
</dbReference>
<evidence type="ECO:0000256" key="12">
    <source>
        <dbReference type="ARBA" id="ARBA00034808"/>
    </source>
</evidence>
<feature type="domain" description="UvrD-like helicase ATP-binding" evidence="16">
    <location>
        <begin position="17"/>
        <end position="350"/>
    </location>
</feature>
<evidence type="ECO:0000313" key="18">
    <source>
        <dbReference type="EMBL" id="VEG27143.1"/>
    </source>
</evidence>
<evidence type="ECO:0000256" key="11">
    <source>
        <dbReference type="ARBA" id="ARBA00034617"/>
    </source>
</evidence>
<dbReference type="InterPro" id="IPR014016">
    <property type="entry name" value="UvrD-like_ATP-bd"/>
</dbReference>
<dbReference type="KEGG" id="ahw:NCTC11636_00890"/>
<dbReference type="EMBL" id="LR134350">
    <property type="protein sequence ID" value="VEG27143.1"/>
    <property type="molecule type" value="Genomic_DNA"/>
</dbReference>
<dbReference type="Pfam" id="PF13361">
    <property type="entry name" value="UvrD_C"/>
    <property type="match status" value="1"/>
</dbReference>
<dbReference type="EC" id="5.6.2.4" evidence="12"/>
<keyword evidence="4" id="KW-0227">DNA damage</keyword>
<keyword evidence="5 14" id="KW-0378">Hydrolase</keyword>